<evidence type="ECO:0000313" key="2">
    <source>
        <dbReference type="Proteomes" id="UP000727407"/>
    </source>
</evidence>
<dbReference type="EMBL" id="QNUK01000680">
    <property type="protein sequence ID" value="KAF5890483.1"/>
    <property type="molecule type" value="Genomic_DNA"/>
</dbReference>
<protein>
    <submittedName>
        <fullName evidence="1">Uncharacterized protein</fullName>
    </submittedName>
</protein>
<comment type="caution">
    <text evidence="1">The sequence shown here is derived from an EMBL/GenBank/DDBJ whole genome shotgun (WGS) entry which is preliminary data.</text>
</comment>
<sequence length="78" mass="8791">VGAWTHSAPTLNQFLEYRKLKSMERTRAAESTGEQVLSSESDTDVVIRTRNTEVSDLADTLPIRPRHASTPEEHINNK</sequence>
<feature type="non-terminal residue" evidence="1">
    <location>
        <position position="78"/>
    </location>
</feature>
<feature type="non-terminal residue" evidence="1">
    <location>
        <position position="1"/>
    </location>
</feature>
<organism evidence="1 2">
    <name type="scientific">Clarias magur</name>
    <name type="common">Asian catfish</name>
    <name type="synonym">Macropteronotus magur</name>
    <dbReference type="NCBI Taxonomy" id="1594786"/>
    <lineage>
        <taxon>Eukaryota</taxon>
        <taxon>Metazoa</taxon>
        <taxon>Chordata</taxon>
        <taxon>Craniata</taxon>
        <taxon>Vertebrata</taxon>
        <taxon>Euteleostomi</taxon>
        <taxon>Actinopterygii</taxon>
        <taxon>Neopterygii</taxon>
        <taxon>Teleostei</taxon>
        <taxon>Ostariophysi</taxon>
        <taxon>Siluriformes</taxon>
        <taxon>Clariidae</taxon>
        <taxon>Clarias</taxon>
    </lineage>
</organism>
<evidence type="ECO:0000313" key="1">
    <source>
        <dbReference type="EMBL" id="KAF5890483.1"/>
    </source>
</evidence>
<gene>
    <name evidence="1" type="ORF">DAT39_019815</name>
</gene>
<keyword evidence="2" id="KW-1185">Reference proteome</keyword>
<reference evidence="1" key="1">
    <citation type="submission" date="2020-07" db="EMBL/GenBank/DDBJ databases">
        <title>Clarias magur genome sequencing, assembly and annotation.</title>
        <authorList>
            <person name="Kushwaha B."/>
            <person name="Kumar R."/>
            <person name="Das P."/>
            <person name="Joshi C.G."/>
            <person name="Kumar D."/>
            <person name="Nagpure N.S."/>
            <person name="Pandey M."/>
            <person name="Agarwal S."/>
            <person name="Srivastava S."/>
            <person name="Singh M."/>
            <person name="Sahoo L."/>
            <person name="Jayasankar P."/>
            <person name="Meher P.K."/>
            <person name="Koringa P.G."/>
            <person name="Iquebal M.A."/>
            <person name="Das S.P."/>
            <person name="Bit A."/>
            <person name="Patnaik S."/>
            <person name="Patel N."/>
            <person name="Shah T.M."/>
            <person name="Hinsu A."/>
            <person name="Jena J.K."/>
        </authorList>
    </citation>
    <scope>NUCLEOTIDE SEQUENCE</scope>
    <source>
        <strain evidence="1">CIFAMagur01</strain>
        <tissue evidence="1">Testis</tissue>
    </source>
</reference>
<dbReference type="Proteomes" id="UP000727407">
    <property type="component" value="Unassembled WGS sequence"/>
</dbReference>
<accession>A0A8J4TH93</accession>
<proteinExistence type="predicted"/>
<dbReference type="AlphaFoldDB" id="A0A8J4TH93"/>
<dbReference type="OrthoDB" id="2384350at2759"/>
<name>A0A8J4TH93_CLAMG</name>